<dbReference type="NCBIfam" id="NF011399">
    <property type="entry name" value="PRK14824.1"/>
    <property type="match status" value="1"/>
</dbReference>
<evidence type="ECO:0000256" key="7">
    <source>
        <dbReference type="ARBA" id="ARBA00023080"/>
    </source>
</evidence>
<evidence type="ECO:0000256" key="9">
    <source>
        <dbReference type="ARBA" id="ARBA00052017"/>
    </source>
</evidence>
<evidence type="ECO:0000256" key="4">
    <source>
        <dbReference type="ARBA" id="ARBA00022741"/>
    </source>
</evidence>
<comment type="similarity">
    <text evidence="1 10 11">Belongs to the HAM1 NTPase family.</text>
</comment>
<evidence type="ECO:0000256" key="11">
    <source>
        <dbReference type="RuleBase" id="RU003781"/>
    </source>
</evidence>
<evidence type="ECO:0000313" key="12">
    <source>
        <dbReference type="EMBL" id="HHJ64986.1"/>
    </source>
</evidence>
<dbReference type="InterPro" id="IPR029001">
    <property type="entry name" value="ITPase-like_fam"/>
</dbReference>
<evidence type="ECO:0000256" key="2">
    <source>
        <dbReference type="ARBA" id="ARBA00011738"/>
    </source>
</evidence>
<dbReference type="GO" id="GO:0046872">
    <property type="term" value="F:metal ion binding"/>
    <property type="evidence" value="ECO:0007669"/>
    <property type="project" value="UniProtKB-KW"/>
</dbReference>
<dbReference type="AlphaFoldDB" id="A0A7C5L8H2"/>
<dbReference type="InterPro" id="IPR002637">
    <property type="entry name" value="RdgB/HAM1"/>
</dbReference>
<dbReference type="GO" id="GO:0009146">
    <property type="term" value="P:purine nucleoside triphosphate catabolic process"/>
    <property type="evidence" value="ECO:0007669"/>
    <property type="project" value="UniProtKB-UniRule"/>
</dbReference>
<dbReference type="GO" id="GO:0036220">
    <property type="term" value="F:ITP diphosphatase activity"/>
    <property type="evidence" value="ECO:0007669"/>
    <property type="project" value="UniProtKB-UniRule"/>
</dbReference>
<comment type="caution">
    <text evidence="10">Lacks conserved residue(s) required for the propagation of feature annotation.</text>
</comment>
<dbReference type="Gene3D" id="3.90.950.10">
    <property type="match status" value="1"/>
</dbReference>
<dbReference type="GO" id="GO:0000166">
    <property type="term" value="F:nucleotide binding"/>
    <property type="evidence" value="ECO:0007669"/>
    <property type="project" value="UniProtKB-KW"/>
</dbReference>
<dbReference type="Pfam" id="PF01725">
    <property type="entry name" value="Ham1p_like"/>
    <property type="match status" value="1"/>
</dbReference>
<feature type="binding site" evidence="10">
    <location>
        <begin position="155"/>
        <end position="158"/>
    </location>
    <ligand>
        <name>substrate</name>
    </ligand>
</feature>
<dbReference type="NCBIfam" id="TIGR00042">
    <property type="entry name" value="RdgB/HAM1 family non-canonical purine NTP pyrophosphatase"/>
    <property type="match status" value="1"/>
</dbReference>
<feature type="binding site" evidence="10">
    <location>
        <position position="178"/>
    </location>
    <ligand>
        <name>substrate</name>
    </ligand>
</feature>
<accession>A0A7C5L8H2</accession>
<dbReference type="CDD" id="cd00515">
    <property type="entry name" value="HAM1"/>
    <property type="match status" value="1"/>
</dbReference>
<dbReference type="EMBL" id="DRNB01000330">
    <property type="protein sequence ID" value="HHJ64986.1"/>
    <property type="molecule type" value="Genomic_DNA"/>
</dbReference>
<comment type="function">
    <text evidence="10">Pyrophosphatase that catalyzes the hydrolysis of nucleoside triphosphates to their monophosphate derivatives, with a high preference for the non-canonical purine nucleotides XTP (xanthosine triphosphate), dITP (deoxyinosine triphosphate) and ITP. Seems to function as a house-cleaning enzyme that removes non-canonical purine nucleotides from the nucleotide pool, thus preventing their incorporation into DNA/RNA and avoiding chromosomal lesions.</text>
</comment>
<feature type="binding site" evidence="10">
    <location>
        <position position="67"/>
    </location>
    <ligand>
        <name>substrate</name>
    </ligand>
</feature>
<keyword evidence="5 10" id="KW-0378">Hydrolase</keyword>
<dbReference type="HAMAP" id="MF_01405">
    <property type="entry name" value="Non_canon_purine_NTPase"/>
    <property type="match status" value="1"/>
</dbReference>
<comment type="catalytic activity">
    <reaction evidence="9 10">
        <text>XTP + H2O = XMP + diphosphate + H(+)</text>
        <dbReference type="Rhea" id="RHEA:28610"/>
        <dbReference type="ChEBI" id="CHEBI:15377"/>
        <dbReference type="ChEBI" id="CHEBI:15378"/>
        <dbReference type="ChEBI" id="CHEBI:33019"/>
        <dbReference type="ChEBI" id="CHEBI:57464"/>
        <dbReference type="ChEBI" id="CHEBI:61314"/>
        <dbReference type="EC" id="3.6.1.66"/>
    </reaction>
</comment>
<evidence type="ECO:0000256" key="6">
    <source>
        <dbReference type="ARBA" id="ARBA00022842"/>
    </source>
</evidence>
<reference evidence="12" key="1">
    <citation type="journal article" date="2020" name="mSystems">
        <title>Genome- and Community-Level Interaction Insights into Carbon Utilization and Element Cycling Functions of Hydrothermarchaeota in Hydrothermal Sediment.</title>
        <authorList>
            <person name="Zhou Z."/>
            <person name="Liu Y."/>
            <person name="Xu W."/>
            <person name="Pan J."/>
            <person name="Luo Z.H."/>
            <person name="Li M."/>
        </authorList>
    </citation>
    <scope>NUCLEOTIDE SEQUENCE [LARGE SCALE GENOMIC DNA]</scope>
    <source>
        <strain evidence="12">HyVt-501</strain>
    </source>
</reference>
<keyword evidence="3 10" id="KW-0479">Metal-binding</keyword>
<comment type="catalytic activity">
    <reaction evidence="8 10">
        <text>dITP + H2O = dIMP + diphosphate + H(+)</text>
        <dbReference type="Rhea" id="RHEA:28342"/>
        <dbReference type="ChEBI" id="CHEBI:15377"/>
        <dbReference type="ChEBI" id="CHEBI:15378"/>
        <dbReference type="ChEBI" id="CHEBI:33019"/>
        <dbReference type="ChEBI" id="CHEBI:61194"/>
        <dbReference type="ChEBI" id="CHEBI:61382"/>
        <dbReference type="EC" id="3.6.1.66"/>
    </reaction>
</comment>
<sequence length="201" mass="22323">MKVLAATTNRGKLAEIRRILTPAGIEVVSPWENLEVRETGTTFLENAYLKAEAYYRRFGLPALADDSGLVVDALEGYPGVFSSRFYALTFGGREEVTGSPDEANVRKLLRLMEGKRNRSARFVAYVVLYTGTGGFFAHGECAGTLTEKPRGKGGFGYDPVFQPIGYTKTMAELPPQEKDRISHRGLALRRLLQIIRNCKQL</sequence>
<feature type="binding site" evidence="10">
    <location>
        <begin position="7"/>
        <end position="12"/>
    </location>
    <ligand>
        <name>substrate</name>
    </ligand>
</feature>
<dbReference type="GO" id="GO:0005829">
    <property type="term" value="C:cytosol"/>
    <property type="evidence" value="ECO:0007669"/>
    <property type="project" value="TreeGrafter"/>
</dbReference>
<dbReference type="GO" id="GO:0036222">
    <property type="term" value="F:XTP diphosphatase activity"/>
    <property type="evidence" value="ECO:0007669"/>
    <property type="project" value="UniProtKB-UniRule"/>
</dbReference>
<protein>
    <recommendedName>
        <fullName evidence="10">dITP/XTP pyrophosphatase</fullName>
        <ecNumber evidence="10">3.6.1.66</ecNumber>
    </recommendedName>
    <alternativeName>
        <fullName evidence="10">Non-canonical purine NTP pyrophosphatase</fullName>
    </alternativeName>
    <alternativeName>
        <fullName evidence="10">Non-standard purine NTP pyrophosphatase</fullName>
    </alternativeName>
    <alternativeName>
        <fullName evidence="10">Nucleoside-triphosphate diphosphatase</fullName>
    </alternativeName>
    <alternativeName>
        <fullName evidence="10">Nucleoside-triphosphate pyrophosphatase</fullName>
        <shortName evidence="10">NTPase</shortName>
    </alternativeName>
</protein>
<name>A0A7C5L8H2_AQUAO</name>
<evidence type="ECO:0000256" key="5">
    <source>
        <dbReference type="ARBA" id="ARBA00022801"/>
    </source>
</evidence>
<dbReference type="PANTHER" id="PTHR11067">
    <property type="entry name" value="INOSINE TRIPHOSPHATE PYROPHOSPHATASE/HAM1 PROTEIN"/>
    <property type="match status" value="1"/>
</dbReference>
<keyword evidence="6 10" id="KW-0460">Magnesium</keyword>
<dbReference type="SUPFAM" id="SSF52972">
    <property type="entry name" value="ITPase-like"/>
    <property type="match status" value="1"/>
</dbReference>
<feature type="active site" description="Proton acceptor" evidence="10">
    <location>
        <position position="66"/>
    </location>
</feature>
<feature type="binding site" evidence="10">
    <location>
        <begin position="183"/>
        <end position="184"/>
    </location>
    <ligand>
        <name>substrate</name>
    </ligand>
</feature>
<comment type="catalytic activity">
    <reaction evidence="10">
        <text>ITP + H2O = IMP + diphosphate + H(+)</text>
        <dbReference type="Rhea" id="RHEA:29399"/>
        <dbReference type="ChEBI" id="CHEBI:15377"/>
        <dbReference type="ChEBI" id="CHEBI:15378"/>
        <dbReference type="ChEBI" id="CHEBI:33019"/>
        <dbReference type="ChEBI" id="CHEBI:58053"/>
        <dbReference type="ChEBI" id="CHEBI:61402"/>
        <dbReference type="EC" id="3.6.1.66"/>
    </reaction>
</comment>
<evidence type="ECO:0000256" key="8">
    <source>
        <dbReference type="ARBA" id="ARBA00051875"/>
    </source>
</evidence>
<comment type="cofactor">
    <cofactor evidence="10">
        <name>Mg(2+)</name>
        <dbReference type="ChEBI" id="CHEBI:18420"/>
    </cofactor>
    <text evidence="10">Binds 1 Mg(2+) ion per subunit.</text>
</comment>
<keyword evidence="4 10" id="KW-0547">Nucleotide-binding</keyword>
<comment type="caution">
    <text evidence="12">The sequence shown here is derived from an EMBL/GenBank/DDBJ whole genome shotgun (WGS) entry which is preliminary data.</text>
</comment>
<dbReference type="PANTHER" id="PTHR11067:SF9">
    <property type="entry name" value="INOSINE TRIPHOSPHATE PYROPHOSPHATASE"/>
    <property type="match status" value="1"/>
</dbReference>
<dbReference type="GO" id="GO:0017111">
    <property type="term" value="F:ribonucleoside triphosphate phosphatase activity"/>
    <property type="evidence" value="ECO:0007669"/>
    <property type="project" value="InterPro"/>
</dbReference>
<dbReference type="GO" id="GO:0009117">
    <property type="term" value="P:nucleotide metabolic process"/>
    <property type="evidence" value="ECO:0007669"/>
    <property type="project" value="UniProtKB-KW"/>
</dbReference>
<dbReference type="EC" id="3.6.1.66" evidence="10"/>
<keyword evidence="7 10" id="KW-0546">Nucleotide metabolism</keyword>
<evidence type="ECO:0000256" key="1">
    <source>
        <dbReference type="ARBA" id="ARBA00008023"/>
    </source>
</evidence>
<dbReference type="InterPro" id="IPR020922">
    <property type="entry name" value="dITP/XTP_pyrophosphatase"/>
</dbReference>
<gene>
    <name evidence="12" type="primary">rdgB</name>
    <name evidence="12" type="ORF">ENJ61_08805</name>
</gene>
<dbReference type="Proteomes" id="UP000885792">
    <property type="component" value="Unassembled WGS sequence"/>
</dbReference>
<comment type="subunit">
    <text evidence="2 10">Homodimer.</text>
</comment>
<feature type="binding site" evidence="10">
    <location>
        <position position="66"/>
    </location>
    <ligand>
        <name>Mg(2+)</name>
        <dbReference type="ChEBI" id="CHEBI:18420"/>
    </ligand>
</feature>
<dbReference type="GO" id="GO:0035870">
    <property type="term" value="F:dITP diphosphatase activity"/>
    <property type="evidence" value="ECO:0007669"/>
    <property type="project" value="UniProtKB-UniRule"/>
</dbReference>
<evidence type="ECO:0000256" key="10">
    <source>
        <dbReference type="HAMAP-Rule" id="MF_01405"/>
    </source>
</evidence>
<evidence type="ECO:0000256" key="3">
    <source>
        <dbReference type="ARBA" id="ARBA00022723"/>
    </source>
</evidence>
<dbReference type="FunFam" id="3.90.950.10:FF:000001">
    <property type="entry name" value="dITP/XTP pyrophosphatase"/>
    <property type="match status" value="1"/>
</dbReference>
<proteinExistence type="inferred from homology"/>
<organism evidence="12">
    <name type="scientific">Aquifex aeolicus</name>
    <dbReference type="NCBI Taxonomy" id="63363"/>
    <lineage>
        <taxon>Bacteria</taxon>
        <taxon>Pseudomonadati</taxon>
        <taxon>Aquificota</taxon>
        <taxon>Aquificia</taxon>
        <taxon>Aquificales</taxon>
        <taxon>Aquificaceae</taxon>
        <taxon>Aquifex</taxon>
    </lineage>
</organism>